<evidence type="ECO:0000313" key="1">
    <source>
        <dbReference type="EMBL" id="MFC4604432.1"/>
    </source>
</evidence>
<dbReference type="RefSeq" id="WP_378417239.1">
    <property type="nucleotide sequence ID" value="NZ_JBHSFO010000005.1"/>
</dbReference>
<reference evidence="2" key="1">
    <citation type="journal article" date="2019" name="Int. J. Syst. Evol. Microbiol.">
        <title>The Global Catalogue of Microorganisms (GCM) 10K type strain sequencing project: providing services to taxonomists for standard genome sequencing and annotation.</title>
        <authorList>
            <consortium name="The Broad Institute Genomics Platform"/>
            <consortium name="The Broad Institute Genome Sequencing Center for Infectious Disease"/>
            <person name="Wu L."/>
            <person name="Ma J."/>
        </authorList>
    </citation>
    <scope>NUCLEOTIDE SEQUENCE [LARGE SCALE GENOMIC DNA]</scope>
    <source>
        <strain evidence="2">CCUG 54520</strain>
    </source>
</reference>
<dbReference type="InterPro" id="IPR011989">
    <property type="entry name" value="ARM-like"/>
</dbReference>
<accession>A0ABV9FV60</accession>
<name>A0ABV9FV60_9NOCA</name>
<dbReference type="InterPro" id="IPR016024">
    <property type="entry name" value="ARM-type_fold"/>
</dbReference>
<gene>
    <name evidence="1" type="ORF">ACFO6S_12120</name>
</gene>
<keyword evidence="2" id="KW-1185">Reference proteome</keyword>
<dbReference type="SUPFAM" id="SSF48371">
    <property type="entry name" value="ARM repeat"/>
    <property type="match status" value="1"/>
</dbReference>
<dbReference type="Proteomes" id="UP001595914">
    <property type="component" value="Unassembled WGS sequence"/>
</dbReference>
<proteinExistence type="predicted"/>
<dbReference type="Gene3D" id="1.25.10.10">
    <property type="entry name" value="Leucine-rich Repeat Variant"/>
    <property type="match status" value="1"/>
</dbReference>
<dbReference type="Pfam" id="PF13646">
    <property type="entry name" value="HEAT_2"/>
    <property type="match status" value="1"/>
</dbReference>
<organism evidence="1 2">
    <name type="scientific">Rhodococcus kronopolitis</name>
    <dbReference type="NCBI Taxonomy" id="1460226"/>
    <lineage>
        <taxon>Bacteria</taxon>
        <taxon>Bacillati</taxon>
        <taxon>Actinomycetota</taxon>
        <taxon>Actinomycetes</taxon>
        <taxon>Mycobacteriales</taxon>
        <taxon>Nocardiaceae</taxon>
        <taxon>Rhodococcus</taxon>
    </lineage>
</organism>
<dbReference type="EMBL" id="JBHSFO010000005">
    <property type="protein sequence ID" value="MFC4604432.1"/>
    <property type="molecule type" value="Genomic_DNA"/>
</dbReference>
<comment type="caution">
    <text evidence="1">The sequence shown here is derived from an EMBL/GenBank/DDBJ whole genome shotgun (WGS) entry which is preliminary data.</text>
</comment>
<protein>
    <submittedName>
        <fullName evidence="1">HEAT repeat domain-containing protein</fullName>
    </submittedName>
</protein>
<sequence>MVVVNTTHHGGPNARLVDALAAADPSARLRAALAAGTDPDPRLTETLVERCAVEPDFFVRDMLTWALCRLPAEVTVPRLVDELGSAHPQARSQALHSLSKIGDRLAWPAVSAMLHDPDDEVARSAWRAAVALVAPDDEPALAGALVTELGRGDRDRHLSLSRALAGLGESVLPLLDAATTGPDPLVRAHAEATRQLWHDPDSGFALSLETAKRVAVTGPDA</sequence>
<evidence type="ECO:0000313" key="2">
    <source>
        <dbReference type="Proteomes" id="UP001595914"/>
    </source>
</evidence>